<protein>
    <submittedName>
        <fullName evidence="4">Alanine racemase</fullName>
    </submittedName>
</protein>
<dbReference type="SUPFAM" id="SSF51419">
    <property type="entry name" value="PLP-binding barrel"/>
    <property type="match status" value="1"/>
</dbReference>
<dbReference type="Pfam" id="PF14031">
    <property type="entry name" value="D-ser_dehydrat"/>
    <property type="match status" value="1"/>
</dbReference>
<dbReference type="GO" id="GO:0008721">
    <property type="term" value="F:D-serine ammonia-lyase activity"/>
    <property type="evidence" value="ECO:0007669"/>
    <property type="project" value="TreeGrafter"/>
</dbReference>
<dbReference type="InterPro" id="IPR029066">
    <property type="entry name" value="PLP-binding_barrel"/>
</dbReference>
<dbReference type="EMBL" id="VZPE01000009">
    <property type="protein sequence ID" value="KAB0568215.1"/>
    <property type="molecule type" value="Genomic_DNA"/>
</dbReference>
<dbReference type="AlphaFoldDB" id="A0A643EY19"/>
<reference evidence="4" key="1">
    <citation type="submission" date="2019-09" db="EMBL/GenBank/DDBJ databases">
        <title>Draft genome sequences of 48 bacterial type strains from the CCUG.</title>
        <authorList>
            <person name="Tunovic T."/>
            <person name="Pineiro-Iglesias B."/>
            <person name="Unosson C."/>
            <person name="Inganas E."/>
            <person name="Ohlen M."/>
            <person name="Cardew S."/>
            <person name="Jensie-Markopoulos S."/>
            <person name="Salva-Serra F."/>
            <person name="Jaen-Luchoro D."/>
            <person name="Karlsson R."/>
            <person name="Svensson-Stadler L."/>
            <person name="Chun J."/>
            <person name="Moore E."/>
        </authorList>
    </citation>
    <scope>NUCLEOTIDE SEQUENCE</scope>
    <source>
        <strain evidence="4">CCUG 50899</strain>
    </source>
</reference>
<dbReference type="Gene3D" id="2.40.37.20">
    <property type="entry name" value="D-serine dehydratase-like domain"/>
    <property type="match status" value="1"/>
</dbReference>
<dbReference type="GO" id="GO:0036088">
    <property type="term" value="P:D-serine catabolic process"/>
    <property type="evidence" value="ECO:0007669"/>
    <property type="project" value="TreeGrafter"/>
</dbReference>
<dbReference type="Pfam" id="PF01168">
    <property type="entry name" value="Ala_racemase_N"/>
    <property type="match status" value="1"/>
</dbReference>
<comment type="similarity">
    <text evidence="1">Belongs to the DSD1 family.</text>
</comment>
<evidence type="ECO:0000256" key="2">
    <source>
        <dbReference type="ARBA" id="ARBA00023239"/>
    </source>
</evidence>
<dbReference type="Gene3D" id="3.20.20.10">
    <property type="entry name" value="Alanine racemase"/>
    <property type="match status" value="1"/>
</dbReference>
<dbReference type="InterPro" id="IPR042208">
    <property type="entry name" value="D-ser_dehydrat-like_sf"/>
</dbReference>
<name>A0A643EY19_9HYPH</name>
<proteinExistence type="inferred from homology"/>
<gene>
    <name evidence="4" type="ORF">F7Q93_19380</name>
</gene>
<keyword evidence="2" id="KW-0456">Lyase</keyword>
<evidence type="ECO:0000256" key="1">
    <source>
        <dbReference type="ARBA" id="ARBA00005323"/>
    </source>
</evidence>
<dbReference type="InterPro" id="IPR051466">
    <property type="entry name" value="D-amino_acid_metab_enzyme"/>
</dbReference>
<dbReference type="PANTHER" id="PTHR28004">
    <property type="entry name" value="ZGC:162816-RELATED"/>
    <property type="match status" value="1"/>
</dbReference>
<organism evidence="4">
    <name type="scientific">Brucella pituitosa</name>
    <dbReference type="NCBI Taxonomy" id="571256"/>
    <lineage>
        <taxon>Bacteria</taxon>
        <taxon>Pseudomonadati</taxon>
        <taxon>Pseudomonadota</taxon>
        <taxon>Alphaproteobacteria</taxon>
        <taxon>Hyphomicrobiales</taxon>
        <taxon>Brucellaceae</taxon>
        <taxon>Brucella/Ochrobactrum group</taxon>
        <taxon>Brucella</taxon>
    </lineage>
</organism>
<accession>A0A643EY19</accession>
<feature type="domain" description="D-serine dehydratase-like" evidence="3">
    <location>
        <begin position="282"/>
        <end position="380"/>
    </location>
</feature>
<sequence length="397" mass="42256">MRCLQSAPLLEATLTEFAAIDAFDRPAPADLPTPYVEIDEDRLTRNLKGMQQRADQAGVALRPHIKTHKNLTIAQRQLELGAIGITASKPEEALVFVENGIQSVTLAYPIIRPESIDRLVRAAKSRQTELLFIAAHETGVEAIGAAAEAHGIKLGVFLKVDVGLGRVGIKPQDPSAAPLAQRIAKHPHLTFAGLLSHAGHSYGSKSAEELANIANAEALALLELSERLKKSGIEVPRISVGATPTCLGAPIPAGITEIRPGNYAFLDRTALRLGIAPADDMSLSIIATVVAHNDHHFIVDAGSKSLSSDLGAHGSGGSGFGIAVNVNNAAPQTWEVERLSEEHGFVRCSDTPPAIGSRVRIFPNHSCAVVAQFDWVTLRQSDGQPRTLSTDARGRQT</sequence>
<dbReference type="InterPro" id="IPR001608">
    <property type="entry name" value="Ala_racemase_N"/>
</dbReference>
<dbReference type="InterPro" id="IPR026956">
    <property type="entry name" value="D-ser_dehydrat-like_dom"/>
</dbReference>
<dbReference type="PANTHER" id="PTHR28004:SF2">
    <property type="entry name" value="D-SERINE DEHYDRATASE"/>
    <property type="match status" value="1"/>
</dbReference>
<comment type="caution">
    <text evidence="4">The sequence shown here is derived from an EMBL/GenBank/DDBJ whole genome shotgun (WGS) entry which is preliminary data.</text>
</comment>
<dbReference type="SMART" id="SM01119">
    <property type="entry name" value="D-ser_dehydrat"/>
    <property type="match status" value="1"/>
</dbReference>
<evidence type="ECO:0000313" key="4">
    <source>
        <dbReference type="EMBL" id="KAB0568215.1"/>
    </source>
</evidence>
<evidence type="ECO:0000259" key="3">
    <source>
        <dbReference type="SMART" id="SM01119"/>
    </source>
</evidence>